<dbReference type="AlphaFoldDB" id="A0A7K2IQ94"/>
<dbReference type="SUPFAM" id="SSF46785">
    <property type="entry name" value="Winged helix' DNA-binding domain"/>
    <property type="match status" value="1"/>
</dbReference>
<dbReference type="InterPro" id="IPR011991">
    <property type="entry name" value="ArsR-like_HTH"/>
</dbReference>
<dbReference type="Gene3D" id="1.10.10.10">
    <property type="entry name" value="Winged helix-like DNA-binding domain superfamily/Winged helix DNA-binding domain"/>
    <property type="match status" value="1"/>
</dbReference>
<accession>A0A7K2IQ94</accession>
<dbReference type="Pfam" id="PF19361">
    <property type="entry name" value="DUF5937"/>
    <property type="match status" value="1"/>
</dbReference>
<evidence type="ECO:0000313" key="6">
    <source>
        <dbReference type="Proteomes" id="UP000467124"/>
    </source>
</evidence>
<dbReference type="SMART" id="SM00418">
    <property type="entry name" value="HTH_ARSR"/>
    <property type="match status" value="1"/>
</dbReference>
<evidence type="ECO:0000256" key="1">
    <source>
        <dbReference type="ARBA" id="ARBA00023015"/>
    </source>
</evidence>
<gene>
    <name evidence="5" type="ORF">GTW20_06665</name>
</gene>
<feature type="domain" description="HTH arsR-type" evidence="4">
    <location>
        <begin position="260"/>
        <end position="334"/>
    </location>
</feature>
<dbReference type="InterPro" id="IPR051011">
    <property type="entry name" value="Metal_resp_trans_reg"/>
</dbReference>
<dbReference type="GO" id="GO:0003677">
    <property type="term" value="F:DNA binding"/>
    <property type="evidence" value="ECO:0007669"/>
    <property type="project" value="UniProtKB-KW"/>
</dbReference>
<dbReference type="InterPro" id="IPR045981">
    <property type="entry name" value="DUF5937"/>
</dbReference>
<dbReference type="Proteomes" id="UP000467124">
    <property type="component" value="Unassembled WGS sequence"/>
</dbReference>
<evidence type="ECO:0000256" key="2">
    <source>
        <dbReference type="ARBA" id="ARBA00023125"/>
    </source>
</evidence>
<proteinExistence type="predicted"/>
<dbReference type="PANTHER" id="PTHR43132:SF8">
    <property type="entry name" value="HTH-TYPE TRANSCRIPTIONAL REGULATOR KMTR"/>
    <property type="match status" value="1"/>
</dbReference>
<name>A0A7K2IQ94_9ACTN</name>
<protein>
    <submittedName>
        <fullName evidence="5">Helix-turn-helix domain-containing protein</fullName>
    </submittedName>
</protein>
<evidence type="ECO:0000259" key="4">
    <source>
        <dbReference type="SMART" id="SM00418"/>
    </source>
</evidence>
<keyword evidence="3" id="KW-0804">Transcription</keyword>
<evidence type="ECO:0000313" key="5">
    <source>
        <dbReference type="EMBL" id="MYR31965.1"/>
    </source>
</evidence>
<dbReference type="GO" id="GO:0003700">
    <property type="term" value="F:DNA-binding transcription factor activity"/>
    <property type="evidence" value="ECO:0007669"/>
    <property type="project" value="InterPro"/>
</dbReference>
<keyword evidence="1" id="KW-0805">Transcription regulation</keyword>
<reference evidence="5 6" key="1">
    <citation type="journal article" date="2019" name="Nat. Commun.">
        <title>The antimicrobial potential of Streptomyces from insect microbiomes.</title>
        <authorList>
            <person name="Chevrette M.G."/>
            <person name="Carlson C.M."/>
            <person name="Ortega H.E."/>
            <person name="Thomas C."/>
            <person name="Ananiev G.E."/>
            <person name="Barns K.J."/>
            <person name="Book A.J."/>
            <person name="Cagnazzo J."/>
            <person name="Carlos C."/>
            <person name="Flanigan W."/>
            <person name="Grubbs K.J."/>
            <person name="Horn H.A."/>
            <person name="Hoffmann F.M."/>
            <person name="Klassen J.L."/>
            <person name="Knack J.J."/>
            <person name="Lewin G.R."/>
            <person name="McDonald B.R."/>
            <person name="Muller L."/>
            <person name="Melo W.G.P."/>
            <person name="Pinto-Tomas A.A."/>
            <person name="Schmitz A."/>
            <person name="Wendt-Pienkowski E."/>
            <person name="Wildman S."/>
            <person name="Zhao M."/>
            <person name="Zhang F."/>
            <person name="Bugni T.S."/>
            <person name="Andes D.R."/>
            <person name="Pupo M.T."/>
            <person name="Currie C.R."/>
        </authorList>
    </citation>
    <scope>NUCLEOTIDE SEQUENCE [LARGE SCALE GENOMIC DNA]</scope>
    <source>
        <strain evidence="5 6">SID5840</strain>
    </source>
</reference>
<dbReference type="InterPro" id="IPR036390">
    <property type="entry name" value="WH_DNA-bd_sf"/>
</dbReference>
<comment type="caution">
    <text evidence="5">The sequence shown here is derived from an EMBL/GenBank/DDBJ whole genome shotgun (WGS) entry which is preliminary data.</text>
</comment>
<keyword evidence="2" id="KW-0238">DNA-binding</keyword>
<dbReference type="PANTHER" id="PTHR43132">
    <property type="entry name" value="ARSENICAL RESISTANCE OPERON REPRESSOR ARSR-RELATED"/>
    <property type="match status" value="1"/>
</dbReference>
<sequence>MDSGMFESMPGQVVFESTDLLRCRFATSPLWETLAALHTLFEPHRQNFHLPWVRSARLPDGVDLSTVLLLFPRPGYVPDFLSPPPEGPLTSIEDELARVRATPVERVDDELRSCLLDPRRALPTSVTDPFLDDPEATRDSLSDLLAICWDHLIRPHWPRVRALLDADISLRAHTLAEKGLAALMTDLDGRLAWDGTTLNIAEPSAIDRVRLGDRGLLLMPSAFVWPDLVMISDDPWQPTLIYPVRGVGELWTAGEAPPRTLVPVLGRTRARLLAHLALPETTGNVAARLGLSPATVSAALTALRGAGLVEARRSGREVFYVRSPLGTALLGGAEREEA</sequence>
<organism evidence="5 6">
    <name type="scientific">Nocardiopsis alba</name>
    <dbReference type="NCBI Taxonomy" id="53437"/>
    <lineage>
        <taxon>Bacteria</taxon>
        <taxon>Bacillati</taxon>
        <taxon>Actinomycetota</taxon>
        <taxon>Actinomycetes</taxon>
        <taxon>Streptosporangiales</taxon>
        <taxon>Nocardiopsidaceae</taxon>
        <taxon>Nocardiopsis</taxon>
    </lineage>
</organism>
<dbReference type="EMBL" id="WWHY01000001">
    <property type="protein sequence ID" value="MYR31965.1"/>
    <property type="molecule type" value="Genomic_DNA"/>
</dbReference>
<dbReference type="InterPro" id="IPR001845">
    <property type="entry name" value="HTH_ArsR_DNA-bd_dom"/>
</dbReference>
<dbReference type="InterPro" id="IPR036388">
    <property type="entry name" value="WH-like_DNA-bd_sf"/>
</dbReference>
<evidence type="ECO:0000256" key="3">
    <source>
        <dbReference type="ARBA" id="ARBA00023163"/>
    </source>
</evidence>
<dbReference type="CDD" id="cd00090">
    <property type="entry name" value="HTH_ARSR"/>
    <property type="match status" value="1"/>
</dbReference>